<dbReference type="PANTHER" id="PTHR43229:SF2">
    <property type="entry name" value="NODULATION PROTEIN J"/>
    <property type="match status" value="1"/>
</dbReference>
<keyword evidence="8" id="KW-1185">Reference proteome</keyword>
<feature type="transmembrane region" description="Helical" evidence="5">
    <location>
        <begin position="25"/>
        <end position="43"/>
    </location>
</feature>
<keyword evidence="4 5" id="KW-0472">Membrane</keyword>
<feature type="transmembrane region" description="Helical" evidence="5">
    <location>
        <begin position="55"/>
        <end position="78"/>
    </location>
</feature>
<evidence type="ECO:0000313" key="8">
    <source>
        <dbReference type="Proteomes" id="UP000661607"/>
    </source>
</evidence>
<proteinExistence type="inferred from homology"/>
<evidence type="ECO:0000256" key="2">
    <source>
        <dbReference type="ARBA" id="ARBA00022692"/>
    </source>
</evidence>
<dbReference type="EMBL" id="JADBEF010000001">
    <property type="protein sequence ID" value="MBE1557946.1"/>
    <property type="molecule type" value="Genomic_DNA"/>
</dbReference>
<dbReference type="InterPro" id="IPR051784">
    <property type="entry name" value="Nod_factor_ABC_transporter"/>
</dbReference>
<feature type="transmembrane region" description="Helical" evidence="5">
    <location>
        <begin position="167"/>
        <end position="187"/>
    </location>
</feature>
<dbReference type="Pfam" id="PF01061">
    <property type="entry name" value="ABC2_membrane"/>
    <property type="match status" value="1"/>
</dbReference>
<feature type="transmembrane region" description="Helical" evidence="5">
    <location>
        <begin position="99"/>
        <end position="126"/>
    </location>
</feature>
<dbReference type="PROSITE" id="PS51012">
    <property type="entry name" value="ABC_TM2"/>
    <property type="match status" value="1"/>
</dbReference>
<evidence type="ECO:0000256" key="3">
    <source>
        <dbReference type="ARBA" id="ARBA00022989"/>
    </source>
</evidence>
<feature type="transmembrane region" description="Helical" evidence="5">
    <location>
        <begin position="225"/>
        <end position="250"/>
    </location>
</feature>
<gene>
    <name evidence="7" type="ORF">H4W81_000725</name>
</gene>
<comment type="similarity">
    <text evidence="5">Belongs to the ABC-2 integral membrane protein family.</text>
</comment>
<evidence type="ECO:0000256" key="1">
    <source>
        <dbReference type="ARBA" id="ARBA00004141"/>
    </source>
</evidence>
<sequence length="256" mass="26674">MNTLALGVRRGLIEQGSIMRDGKELSGQLAGLVTFVLLMLWIGDNPAGGGVGMSAFMAVGFIAFTVFSAGTMSLPLLIATDREEGALLRLRALPRGLPVYVTGRAVSLLLHIAGHSAIMLALGAALGGLGAPVSWPTLLWALGLGTLAVVPLGTAIGAMLPSAKTAAALIGLPTMLLMICSGVMLPVRMMPEAVQWIAQAFPLYWQGHALRAAFFDSPAGELHGAWQLGTAATVMGAWALAGMVLAPWLLRRVTRK</sequence>
<dbReference type="Proteomes" id="UP000661607">
    <property type="component" value="Unassembled WGS sequence"/>
</dbReference>
<dbReference type="RefSeq" id="WP_192773458.1">
    <property type="nucleotide sequence ID" value="NZ_BAAASY010000026.1"/>
</dbReference>
<dbReference type="PANTHER" id="PTHR43229">
    <property type="entry name" value="NODULATION PROTEIN J"/>
    <property type="match status" value="1"/>
</dbReference>
<name>A0ABR9K7F5_9ACTN</name>
<dbReference type="InterPro" id="IPR013525">
    <property type="entry name" value="ABC2_TM"/>
</dbReference>
<feature type="transmembrane region" description="Helical" evidence="5">
    <location>
        <begin position="138"/>
        <end position="160"/>
    </location>
</feature>
<comment type="subcellular location">
    <subcellularLocation>
        <location evidence="5">Cell membrane</location>
        <topology evidence="5">Multi-pass membrane protein</topology>
    </subcellularLocation>
    <subcellularLocation>
        <location evidence="1">Membrane</location>
        <topology evidence="1">Multi-pass membrane protein</topology>
    </subcellularLocation>
</comment>
<evidence type="ECO:0000256" key="4">
    <source>
        <dbReference type="ARBA" id="ARBA00023136"/>
    </source>
</evidence>
<keyword evidence="3 5" id="KW-1133">Transmembrane helix</keyword>
<reference evidence="7 8" key="1">
    <citation type="submission" date="2020-10" db="EMBL/GenBank/DDBJ databases">
        <title>Sequencing the genomes of 1000 actinobacteria strains.</title>
        <authorList>
            <person name="Klenk H.-P."/>
        </authorList>
    </citation>
    <scope>NUCLEOTIDE SEQUENCE [LARGE SCALE GENOMIC DNA]</scope>
    <source>
        <strain evidence="7 8">DSM 43748</strain>
    </source>
</reference>
<accession>A0ABR9K7F5</accession>
<organism evidence="7 8">
    <name type="scientific">Nonomuraea africana</name>
    <dbReference type="NCBI Taxonomy" id="46171"/>
    <lineage>
        <taxon>Bacteria</taxon>
        <taxon>Bacillati</taxon>
        <taxon>Actinomycetota</taxon>
        <taxon>Actinomycetes</taxon>
        <taxon>Streptosporangiales</taxon>
        <taxon>Streptosporangiaceae</taxon>
        <taxon>Nonomuraea</taxon>
    </lineage>
</organism>
<keyword evidence="5" id="KW-1003">Cell membrane</keyword>
<comment type="caution">
    <text evidence="7">The sequence shown here is derived from an EMBL/GenBank/DDBJ whole genome shotgun (WGS) entry which is preliminary data.</text>
</comment>
<keyword evidence="2 5" id="KW-0812">Transmembrane</keyword>
<feature type="domain" description="ABC transmembrane type-2" evidence="6">
    <location>
        <begin position="23"/>
        <end position="253"/>
    </location>
</feature>
<keyword evidence="5" id="KW-0813">Transport</keyword>
<evidence type="ECO:0000313" key="7">
    <source>
        <dbReference type="EMBL" id="MBE1557946.1"/>
    </source>
</evidence>
<evidence type="ECO:0000256" key="5">
    <source>
        <dbReference type="RuleBase" id="RU361157"/>
    </source>
</evidence>
<dbReference type="InterPro" id="IPR047817">
    <property type="entry name" value="ABC2_TM_bact-type"/>
</dbReference>
<protein>
    <recommendedName>
        <fullName evidence="5">Transport permease protein</fullName>
    </recommendedName>
</protein>
<evidence type="ECO:0000259" key="6">
    <source>
        <dbReference type="PROSITE" id="PS51012"/>
    </source>
</evidence>